<evidence type="ECO:0000313" key="3">
    <source>
        <dbReference type="Proteomes" id="UP000235145"/>
    </source>
</evidence>
<protein>
    <submittedName>
        <fullName evidence="2">Uncharacterized protein</fullName>
    </submittedName>
</protein>
<dbReference type="AlphaFoldDB" id="A0A9R1VRA9"/>
<dbReference type="GO" id="GO:0009786">
    <property type="term" value="P:regulation of asymmetric cell division"/>
    <property type="evidence" value="ECO:0000318"/>
    <property type="project" value="GO_Central"/>
</dbReference>
<comment type="caution">
    <text evidence="2">The sequence shown here is derived from an EMBL/GenBank/DDBJ whole genome shotgun (WGS) entry which is preliminary data.</text>
</comment>
<dbReference type="InterPro" id="IPR040378">
    <property type="entry name" value="BASL"/>
</dbReference>
<evidence type="ECO:0000313" key="2">
    <source>
        <dbReference type="EMBL" id="KAJ0209487.1"/>
    </source>
</evidence>
<name>A0A9R1VRA9_LACSA</name>
<feature type="compositionally biased region" description="Basic and acidic residues" evidence="1">
    <location>
        <begin position="147"/>
        <end position="163"/>
    </location>
</feature>
<organism evidence="2 3">
    <name type="scientific">Lactuca sativa</name>
    <name type="common">Garden lettuce</name>
    <dbReference type="NCBI Taxonomy" id="4236"/>
    <lineage>
        <taxon>Eukaryota</taxon>
        <taxon>Viridiplantae</taxon>
        <taxon>Streptophyta</taxon>
        <taxon>Embryophyta</taxon>
        <taxon>Tracheophyta</taxon>
        <taxon>Spermatophyta</taxon>
        <taxon>Magnoliopsida</taxon>
        <taxon>eudicotyledons</taxon>
        <taxon>Gunneridae</taxon>
        <taxon>Pentapetalae</taxon>
        <taxon>asterids</taxon>
        <taxon>campanulids</taxon>
        <taxon>Asterales</taxon>
        <taxon>Asteraceae</taxon>
        <taxon>Cichorioideae</taxon>
        <taxon>Cichorieae</taxon>
        <taxon>Lactucinae</taxon>
        <taxon>Lactuca</taxon>
    </lineage>
</organism>
<dbReference type="EMBL" id="NBSK02000004">
    <property type="protein sequence ID" value="KAJ0209487.1"/>
    <property type="molecule type" value="Genomic_DNA"/>
</dbReference>
<reference evidence="2 3" key="1">
    <citation type="journal article" date="2017" name="Nat. Commun.">
        <title>Genome assembly with in vitro proximity ligation data and whole-genome triplication in lettuce.</title>
        <authorList>
            <person name="Reyes-Chin-Wo S."/>
            <person name="Wang Z."/>
            <person name="Yang X."/>
            <person name="Kozik A."/>
            <person name="Arikit S."/>
            <person name="Song C."/>
            <person name="Xia L."/>
            <person name="Froenicke L."/>
            <person name="Lavelle D.O."/>
            <person name="Truco M.J."/>
            <person name="Xia R."/>
            <person name="Zhu S."/>
            <person name="Xu C."/>
            <person name="Xu H."/>
            <person name="Xu X."/>
            <person name="Cox K."/>
            <person name="Korf I."/>
            <person name="Meyers B.C."/>
            <person name="Michelmore R.W."/>
        </authorList>
    </citation>
    <scope>NUCLEOTIDE SEQUENCE [LARGE SCALE GENOMIC DNA]</scope>
    <source>
        <strain evidence="3">cv. Salinas</strain>
        <tissue evidence="2">Seedlings</tissue>
    </source>
</reference>
<accession>A0A9R1VRA9</accession>
<feature type="compositionally biased region" description="Polar residues" evidence="1">
    <location>
        <begin position="175"/>
        <end position="185"/>
    </location>
</feature>
<dbReference type="Proteomes" id="UP000235145">
    <property type="component" value="Unassembled WGS sequence"/>
</dbReference>
<dbReference type="OrthoDB" id="1911716at2759"/>
<keyword evidence="3" id="KW-1185">Reference proteome</keyword>
<dbReference type="PANTHER" id="PTHR33914">
    <property type="entry name" value="18S PRE-RIBOSOMAL ASSEMBLY PROTEIN GAR2-LIKE PROTEIN"/>
    <property type="match status" value="1"/>
</dbReference>
<dbReference type="Gramene" id="rna-gnl|WGS:NBSK|LSAT_4X113740_mrna">
    <property type="protein sequence ID" value="cds-PLY87235.1"/>
    <property type="gene ID" value="gene-LSAT_4X113740"/>
</dbReference>
<dbReference type="PANTHER" id="PTHR33914:SF3">
    <property type="entry name" value="PROTEIN BREAKING OF ASYMMETRY IN THE STOMATAL LINEAGE"/>
    <property type="match status" value="1"/>
</dbReference>
<proteinExistence type="predicted"/>
<feature type="region of interest" description="Disordered" evidence="1">
    <location>
        <begin position="113"/>
        <end position="197"/>
    </location>
</feature>
<evidence type="ECO:0000256" key="1">
    <source>
        <dbReference type="SAM" id="MobiDB-lite"/>
    </source>
</evidence>
<feature type="compositionally biased region" description="Basic and acidic residues" evidence="1">
    <location>
        <begin position="42"/>
        <end position="55"/>
    </location>
</feature>
<sequence length="210" mass="23799">MSTPYTLMRCRMKDLISCFKACKVPIEEEENESDYQNPKPSSIDHHQNRQRDKGVLELGTTAEKGGVVVVGGGEESPTSWQSCESEEDEYIVFYFRDDDAGVDVIEERGLENSISRNQNANPVDRRKKHETRRIEVDSKSIPSTTKEMNDWSKHESQEHKDTLGESSDSSSTSSFAFPTIQSEWTGSPVLMPRPEGHNKTRSVCIQCCKF</sequence>
<gene>
    <name evidence="2" type="ORF">LSAT_V11C400201460</name>
</gene>
<feature type="region of interest" description="Disordered" evidence="1">
    <location>
        <begin position="29"/>
        <end position="84"/>
    </location>
</feature>